<name>A0A927UAW6_9FIRM</name>
<dbReference type="Proteomes" id="UP000766246">
    <property type="component" value="Unassembled WGS sequence"/>
</dbReference>
<feature type="transmembrane region" description="Helical" evidence="1">
    <location>
        <begin position="205"/>
        <end position="226"/>
    </location>
</feature>
<sequence>MGKSRRSKKKRQISRKWSFDLAKLKDKSWLIILQGLGLTAVIAFLFYRSVFGLLVGVIVIPFWYKLAMADKQAKRKVSVMLEFKEYMMLIVAALQTGYSLEKALKQSEVELKRLYSEESMLLPLVHVMNQKIGMNIQLEKAFLEFARAINIDEAISLAEIISFAKRSGGNYGKNIRDTAIKIEENLGVKQEIETITTEKRLELKVMCVMPLGILAYISLTSSSFIAPLYKNALGVVIMTACLVAYGLLIMLGRRIIEIDV</sequence>
<protein>
    <recommendedName>
        <fullName evidence="4">Tight adherence protein B</fullName>
    </recommendedName>
</protein>
<keyword evidence="1" id="KW-0812">Transmembrane</keyword>
<evidence type="ECO:0008006" key="4">
    <source>
        <dbReference type="Google" id="ProtNLM"/>
    </source>
</evidence>
<evidence type="ECO:0000313" key="2">
    <source>
        <dbReference type="EMBL" id="MBE5920407.1"/>
    </source>
</evidence>
<feature type="transmembrane region" description="Helical" evidence="1">
    <location>
        <begin position="28"/>
        <end position="45"/>
    </location>
</feature>
<accession>A0A927UAW6</accession>
<evidence type="ECO:0000313" key="3">
    <source>
        <dbReference type="Proteomes" id="UP000766246"/>
    </source>
</evidence>
<dbReference type="EMBL" id="SVER01000032">
    <property type="protein sequence ID" value="MBE5920407.1"/>
    <property type="molecule type" value="Genomic_DNA"/>
</dbReference>
<feature type="transmembrane region" description="Helical" evidence="1">
    <location>
        <begin position="232"/>
        <end position="251"/>
    </location>
</feature>
<dbReference type="PANTHER" id="PTHR35007:SF1">
    <property type="entry name" value="PILUS ASSEMBLY PROTEIN"/>
    <property type="match status" value="1"/>
</dbReference>
<keyword evidence="1" id="KW-0472">Membrane</keyword>
<reference evidence="2" key="1">
    <citation type="submission" date="2019-04" db="EMBL/GenBank/DDBJ databases">
        <title>Evolution of Biomass-Degrading Anaerobic Consortia Revealed by Metagenomics.</title>
        <authorList>
            <person name="Peng X."/>
        </authorList>
    </citation>
    <scope>NUCLEOTIDE SEQUENCE</scope>
    <source>
        <strain evidence="2">SIG311</strain>
    </source>
</reference>
<dbReference type="PANTHER" id="PTHR35007">
    <property type="entry name" value="INTEGRAL MEMBRANE PROTEIN-RELATED"/>
    <property type="match status" value="1"/>
</dbReference>
<feature type="transmembrane region" description="Helical" evidence="1">
    <location>
        <begin position="51"/>
        <end position="67"/>
    </location>
</feature>
<proteinExistence type="predicted"/>
<comment type="caution">
    <text evidence="2">The sequence shown here is derived from an EMBL/GenBank/DDBJ whole genome shotgun (WGS) entry which is preliminary data.</text>
</comment>
<organism evidence="2 3">
    <name type="scientific">Pseudobutyrivibrio ruminis</name>
    <dbReference type="NCBI Taxonomy" id="46206"/>
    <lineage>
        <taxon>Bacteria</taxon>
        <taxon>Bacillati</taxon>
        <taxon>Bacillota</taxon>
        <taxon>Clostridia</taxon>
        <taxon>Lachnospirales</taxon>
        <taxon>Lachnospiraceae</taxon>
        <taxon>Pseudobutyrivibrio</taxon>
    </lineage>
</organism>
<evidence type="ECO:0000256" key="1">
    <source>
        <dbReference type="SAM" id="Phobius"/>
    </source>
</evidence>
<gene>
    <name evidence="2" type="ORF">E7272_11275</name>
</gene>
<dbReference type="AlphaFoldDB" id="A0A927UAW6"/>
<keyword evidence="1" id="KW-1133">Transmembrane helix</keyword>